<sequence>MAQSETSDLQNTCDDKQITFDLKCINNCIKEDNFKLNIDSIIRQLQKSNIPIETEHKENQETIPTQIEENFDESHQHGKEKNNNESIKQINNSDNTGIRATSNIEKSVSDIRNPAYEKEQSENLSKIQNTLTKVENLCTTVITNTVENQHKEKKQARDKQSTNQSHEQITTGSKPRRDSLDVTETRD</sequence>
<feature type="compositionally biased region" description="Polar residues" evidence="1">
    <location>
        <begin position="161"/>
        <end position="173"/>
    </location>
</feature>
<reference evidence="2 3" key="1">
    <citation type="submission" date="2020-06" db="EMBL/GenBank/DDBJ databases">
        <authorList>
            <person name="Li R."/>
            <person name="Bekaert M."/>
        </authorList>
    </citation>
    <scope>NUCLEOTIDE SEQUENCE [LARGE SCALE GENOMIC DNA]</scope>
    <source>
        <strain evidence="3">wild</strain>
    </source>
</reference>
<keyword evidence="3" id="KW-1185">Reference proteome</keyword>
<feature type="compositionally biased region" description="Basic and acidic residues" evidence="1">
    <location>
        <begin position="73"/>
        <end position="83"/>
    </location>
</feature>
<feature type="region of interest" description="Disordered" evidence="1">
    <location>
        <begin position="145"/>
        <end position="187"/>
    </location>
</feature>
<evidence type="ECO:0000313" key="3">
    <source>
        <dbReference type="Proteomes" id="UP000507470"/>
    </source>
</evidence>
<dbReference type="Proteomes" id="UP000507470">
    <property type="component" value="Unassembled WGS sequence"/>
</dbReference>
<gene>
    <name evidence="2" type="ORF">MCOR_25642</name>
</gene>
<evidence type="ECO:0000256" key="1">
    <source>
        <dbReference type="SAM" id="MobiDB-lite"/>
    </source>
</evidence>
<dbReference type="AlphaFoldDB" id="A0A6J8C6B5"/>
<protein>
    <submittedName>
        <fullName evidence="2">Uncharacterized protein</fullName>
    </submittedName>
</protein>
<feature type="compositionally biased region" description="Basic and acidic residues" evidence="1">
    <location>
        <begin position="175"/>
        <end position="187"/>
    </location>
</feature>
<feature type="compositionally biased region" description="Polar residues" evidence="1">
    <location>
        <begin position="84"/>
        <end position="103"/>
    </location>
</feature>
<organism evidence="2 3">
    <name type="scientific">Mytilus coruscus</name>
    <name type="common">Sea mussel</name>
    <dbReference type="NCBI Taxonomy" id="42192"/>
    <lineage>
        <taxon>Eukaryota</taxon>
        <taxon>Metazoa</taxon>
        <taxon>Spiralia</taxon>
        <taxon>Lophotrochozoa</taxon>
        <taxon>Mollusca</taxon>
        <taxon>Bivalvia</taxon>
        <taxon>Autobranchia</taxon>
        <taxon>Pteriomorphia</taxon>
        <taxon>Mytilida</taxon>
        <taxon>Mytiloidea</taxon>
        <taxon>Mytilidae</taxon>
        <taxon>Mytilinae</taxon>
        <taxon>Mytilus</taxon>
    </lineage>
</organism>
<feature type="region of interest" description="Disordered" evidence="1">
    <location>
        <begin position="73"/>
        <end position="103"/>
    </location>
</feature>
<dbReference type="EMBL" id="CACVKT020004548">
    <property type="protein sequence ID" value="CAC5390550.1"/>
    <property type="molecule type" value="Genomic_DNA"/>
</dbReference>
<name>A0A6J8C6B5_MYTCO</name>
<proteinExistence type="predicted"/>
<dbReference type="OrthoDB" id="10563336at2759"/>
<accession>A0A6J8C6B5</accession>
<evidence type="ECO:0000313" key="2">
    <source>
        <dbReference type="EMBL" id="CAC5390550.1"/>
    </source>
</evidence>